<dbReference type="SUPFAM" id="SSF69572">
    <property type="entry name" value="Activating enzymes of the ubiquitin-like proteins"/>
    <property type="match status" value="1"/>
</dbReference>
<reference evidence="14" key="1">
    <citation type="submission" date="2022-12" db="EMBL/GenBank/DDBJ databases">
        <title>Reference genome sequencing for broad-spectrum identification of bacterial and archaeal isolates by mass spectrometry.</title>
        <authorList>
            <person name="Sekiguchi Y."/>
            <person name="Tourlousse D.M."/>
        </authorList>
    </citation>
    <scope>NUCLEOTIDE SEQUENCE</scope>
    <source>
        <strain evidence="14">H2</strain>
    </source>
</reference>
<dbReference type="InterPro" id="IPR035985">
    <property type="entry name" value="Ubiquitin-activating_enz"/>
</dbReference>
<evidence type="ECO:0000256" key="11">
    <source>
        <dbReference type="ARBA" id="ARBA00075328"/>
    </source>
</evidence>
<evidence type="ECO:0000313" key="14">
    <source>
        <dbReference type="EMBL" id="GLI39420.1"/>
    </source>
</evidence>
<dbReference type="PANTHER" id="PTHR10953:SF102">
    <property type="entry name" value="ADENYLYLTRANSFERASE AND SULFURTRANSFERASE MOCS3"/>
    <property type="match status" value="1"/>
</dbReference>
<dbReference type="InterPro" id="IPR000594">
    <property type="entry name" value="ThiF_NAD_FAD-bd"/>
</dbReference>
<evidence type="ECO:0000256" key="1">
    <source>
        <dbReference type="ARBA" id="ARBA00009919"/>
    </source>
</evidence>
<dbReference type="RefSeq" id="WP_214186605.1">
    <property type="nucleotide sequence ID" value="NZ_BSDS01000002.1"/>
</dbReference>
<keyword evidence="3" id="KW-0547">Nucleotide-binding</keyword>
<dbReference type="PANTHER" id="PTHR10953">
    <property type="entry name" value="UBIQUITIN-ACTIVATING ENZYME E1"/>
    <property type="match status" value="1"/>
</dbReference>
<evidence type="ECO:0000256" key="9">
    <source>
        <dbReference type="ARBA" id="ARBA00073635"/>
    </source>
</evidence>
<evidence type="ECO:0000256" key="8">
    <source>
        <dbReference type="ARBA" id="ARBA00066884"/>
    </source>
</evidence>
<sequence length="269" mass="29133">MFTEQQIERYSRHIILREVGGKGQKKLLEGKVMVIGAGGLGAPIALYLAAAGVGTIGIADADVVDLSNLQRQVIHFTPDVGKPKVESAREKMEAMNPDVTVRTYQEWISAANIARIIADYDFVIDGTDNFAAKFLINDACVMAGKPYSHGGILQFVGQTMTIRPGESPCYRCIFPAPPPKDAIPTCSQAGVIGVLPGVIGTIQATEAIKFLIGKGELLAGHIMMYNALEMNFRKVKINRNRKCPVCGENPTVTELVDELDALNVCDLEK</sequence>
<name>A0A9W6LDX6_9BACT</name>
<gene>
    <name evidence="14" type="primary">thiF-2</name>
    <name evidence="14" type="ORF">GHYDROH2_29210</name>
</gene>
<dbReference type="Gene3D" id="3.40.50.720">
    <property type="entry name" value="NAD(P)-binding Rossmann-like Domain"/>
    <property type="match status" value="1"/>
</dbReference>
<dbReference type="FunFam" id="3.40.50.720:FF:000033">
    <property type="entry name" value="Adenylyltransferase and sulfurtransferase MOCS3"/>
    <property type="match status" value="1"/>
</dbReference>
<dbReference type="GO" id="GO:0008641">
    <property type="term" value="F:ubiquitin-like modifier activating enzyme activity"/>
    <property type="evidence" value="ECO:0007669"/>
    <property type="project" value="InterPro"/>
</dbReference>
<comment type="subunit">
    <text evidence="7">Homodimer. Forms a stable heterotetrameric complex of 2 MoeB and 2 MoaD during adenylation of MoaD.</text>
</comment>
<evidence type="ECO:0000256" key="5">
    <source>
        <dbReference type="ARBA" id="ARBA00052218"/>
    </source>
</evidence>
<evidence type="ECO:0000256" key="6">
    <source>
        <dbReference type="ARBA" id="ARBA00055169"/>
    </source>
</evidence>
<comment type="similarity">
    <text evidence="1">Belongs to the HesA/MoeB/ThiF family.</text>
</comment>
<evidence type="ECO:0000259" key="13">
    <source>
        <dbReference type="Pfam" id="PF00899"/>
    </source>
</evidence>
<keyword evidence="14" id="KW-0548">Nucleotidyltransferase</keyword>
<proteinExistence type="inferred from homology"/>
<comment type="catalytic activity">
    <reaction evidence="5">
        <text>[molybdopterin-synthase sulfur-carrier protein]-C-terminal Gly-Gly + ATP + H(+) = [molybdopterin-synthase sulfur-carrier protein]-C-terminal Gly-Gly-AMP + diphosphate</text>
        <dbReference type="Rhea" id="RHEA:43616"/>
        <dbReference type="Rhea" id="RHEA-COMP:12159"/>
        <dbReference type="Rhea" id="RHEA-COMP:12202"/>
        <dbReference type="ChEBI" id="CHEBI:15378"/>
        <dbReference type="ChEBI" id="CHEBI:30616"/>
        <dbReference type="ChEBI" id="CHEBI:33019"/>
        <dbReference type="ChEBI" id="CHEBI:90618"/>
        <dbReference type="ChEBI" id="CHEBI:90778"/>
        <dbReference type="EC" id="2.7.7.80"/>
    </reaction>
</comment>
<protein>
    <recommendedName>
        <fullName evidence="9">Molybdopterin-synthase adenylyltransferase</fullName>
        <ecNumber evidence="8">2.7.7.80</ecNumber>
    </recommendedName>
    <alternativeName>
        <fullName evidence="12">MoaD protein adenylase</fullName>
    </alternativeName>
    <alternativeName>
        <fullName evidence="10">Molybdopterin-converting factor subunit 1 adenylase</fullName>
    </alternativeName>
    <alternativeName>
        <fullName evidence="11">Sulfur carrier protein MoaD adenylyltransferase</fullName>
    </alternativeName>
</protein>
<evidence type="ECO:0000256" key="4">
    <source>
        <dbReference type="ARBA" id="ARBA00022840"/>
    </source>
</evidence>
<dbReference type="Pfam" id="PF00899">
    <property type="entry name" value="ThiF"/>
    <property type="match status" value="1"/>
</dbReference>
<dbReference type="AlphaFoldDB" id="A0A9W6LDX6"/>
<dbReference type="GO" id="GO:0008146">
    <property type="term" value="F:sulfotransferase activity"/>
    <property type="evidence" value="ECO:0007669"/>
    <property type="project" value="TreeGrafter"/>
</dbReference>
<organism evidence="14 15">
    <name type="scientific">Geobacter hydrogenophilus</name>
    <dbReference type="NCBI Taxonomy" id="40983"/>
    <lineage>
        <taxon>Bacteria</taxon>
        <taxon>Pseudomonadati</taxon>
        <taxon>Thermodesulfobacteriota</taxon>
        <taxon>Desulfuromonadia</taxon>
        <taxon>Geobacterales</taxon>
        <taxon>Geobacteraceae</taxon>
        <taxon>Geobacter</taxon>
    </lineage>
</organism>
<accession>A0A9W6LDX6</accession>
<keyword evidence="15" id="KW-1185">Reference proteome</keyword>
<evidence type="ECO:0000256" key="3">
    <source>
        <dbReference type="ARBA" id="ARBA00022741"/>
    </source>
</evidence>
<dbReference type="Proteomes" id="UP001144352">
    <property type="component" value="Unassembled WGS sequence"/>
</dbReference>
<dbReference type="GO" id="GO:0004792">
    <property type="term" value="F:thiosulfate-cyanide sulfurtransferase activity"/>
    <property type="evidence" value="ECO:0007669"/>
    <property type="project" value="TreeGrafter"/>
</dbReference>
<evidence type="ECO:0000256" key="12">
    <source>
        <dbReference type="ARBA" id="ARBA00078531"/>
    </source>
</evidence>
<evidence type="ECO:0000256" key="2">
    <source>
        <dbReference type="ARBA" id="ARBA00022679"/>
    </source>
</evidence>
<evidence type="ECO:0000256" key="7">
    <source>
        <dbReference type="ARBA" id="ARBA00063809"/>
    </source>
</evidence>
<evidence type="ECO:0000313" key="15">
    <source>
        <dbReference type="Proteomes" id="UP001144352"/>
    </source>
</evidence>
<dbReference type="GO" id="GO:0061605">
    <property type="term" value="F:molybdopterin-synthase adenylyltransferase activity"/>
    <property type="evidence" value="ECO:0007669"/>
    <property type="project" value="UniProtKB-EC"/>
</dbReference>
<dbReference type="InterPro" id="IPR045886">
    <property type="entry name" value="ThiF/MoeB/HesA"/>
</dbReference>
<dbReference type="NCBIfam" id="NF004281">
    <property type="entry name" value="PRK05690.1"/>
    <property type="match status" value="1"/>
</dbReference>
<keyword evidence="2" id="KW-0808">Transferase</keyword>
<comment type="caution">
    <text evidence="14">The sequence shown here is derived from an EMBL/GenBank/DDBJ whole genome shotgun (WGS) entry which is preliminary data.</text>
</comment>
<dbReference type="CDD" id="cd00757">
    <property type="entry name" value="ThiF_MoeB_HesA_family"/>
    <property type="match status" value="1"/>
</dbReference>
<comment type="function">
    <text evidence="6">Catalyzes the adenylation by ATP of the carboxyl group of the C-terminal glycine of sulfur carrier protein MoaD.</text>
</comment>
<dbReference type="EMBL" id="BSDS01000002">
    <property type="protein sequence ID" value="GLI39420.1"/>
    <property type="molecule type" value="Genomic_DNA"/>
</dbReference>
<feature type="domain" description="THIF-type NAD/FAD binding fold" evidence="13">
    <location>
        <begin position="10"/>
        <end position="245"/>
    </location>
</feature>
<dbReference type="GO" id="GO:0005829">
    <property type="term" value="C:cytosol"/>
    <property type="evidence" value="ECO:0007669"/>
    <property type="project" value="TreeGrafter"/>
</dbReference>
<evidence type="ECO:0000256" key="10">
    <source>
        <dbReference type="ARBA" id="ARBA00075110"/>
    </source>
</evidence>
<dbReference type="GO" id="GO:0005524">
    <property type="term" value="F:ATP binding"/>
    <property type="evidence" value="ECO:0007669"/>
    <property type="project" value="UniProtKB-KW"/>
</dbReference>
<keyword evidence="4" id="KW-0067">ATP-binding</keyword>
<dbReference type="EC" id="2.7.7.80" evidence="8"/>